<dbReference type="InterPro" id="IPR027443">
    <property type="entry name" value="IPNS-like_sf"/>
</dbReference>
<keyword evidence="5" id="KW-0223">Dioxygenase</keyword>
<dbReference type="PANTHER" id="PTHR10209">
    <property type="entry name" value="OXIDOREDUCTASE, 2OG-FE II OXYGENASE FAMILY PROTEIN"/>
    <property type="match status" value="1"/>
</dbReference>
<dbReference type="PANTHER" id="PTHR10209:SF881">
    <property type="entry name" value="FI07970P-RELATED"/>
    <property type="match status" value="1"/>
</dbReference>
<sequence>MSSTTTIIQTLSAEAESFTRLDLVTAQGPAYRLVSSKQPRDARPEEVPVIDLEGLRDDLPARLKLAQTVGSACRTYGFFYIKNHVIPEAKVNGAREAALRFFDQSPQEKAKVAESKSKFSNGWSGARTRRVSPTESADVKEGFIWSYDPVNDPDPKDPSSIPDEVTSALHCEEPGRTSHVTLEKLHSRGAIRLGNPAFDALTLPGSL</sequence>
<protein>
    <submittedName>
        <fullName evidence="5">Non-heme dioxygenase in morphine synthesis N-terminal-domain-containing protein</fullName>
    </submittedName>
</protein>
<proteinExistence type="predicted"/>
<keyword evidence="1" id="KW-0479">Metal-binding</keyword>
<comment type="caution">
    <text evidence="5">The sequence shown here is derived from an EMBL/GenBank/DDBJ whole genome shotgun (WGS) entry which is preliminary data.</text>
</comment>
<evidence type="ECO:0000313" key="6">
    <source>
        <dbReference type="Proteomes" id="UP000813385"/>
    </source>
</evidence>
<evidence type="ECO:0000256" key="2">
    <source>
        <dbReference type="ARBA" id="ARBA00023002"/>
    </source>
</evidence>
<keyword evidence="6" id="KW-1185">Reference proteome</keyword>
<organism evidence="5 6">
    <name type="scientific">Plectosphaerella cucumerina</name>
    <dbReference type="NCBI Taxonomy" id="40658"/>
    <lineage>
        <taxon>Eukaryota</taxon>
        <taxon>Fungi</taxon>
        <taxon>Dikarya</taxon>
        <taxon>Ascomycota</taxon>
        <taxon>Pezizomycotina</taxon>
        <taxon>Sordariomycetes</taxon>
        <taxon>Hypocreomycetidae</taxon>
        <taxon>Glomerellales</taxon>
        <taxon>Plectosphaerellaceae</taxon>
        <taxon>Plectosphaerella</taxon>
    </lineage>
</organism>
<dbReference type="Pfam" id="PF14226">
    <property type="entry name" value="DIOX_N"/>
    <property type="match status" value="1"/>
</dbReference>
<evidence type="ECO:0000256" key="3">
    <source>
        <dbReference type="ARBA" id="ARBA00023004"/>
    </source>
</evidence>
<gene>
    <name evidence="5" type="ORF">B0T11DRAFT_340105</name>
</gene>
<evidence type="ECO:0000256" key="1">
    <source>
        <dbReference type="ARBA" id="ARBA00022723"/>
    </source>
</evidence>
<dbReference type="SUPFAM" id="SSF51197">
    <property type="entry name" value="Clavaminate synthase-like"/>
    <property type="match status" value="1"/>
</dbReference>
<dbReference type="GO" id="GO:0046872">
    <property type="term" value="F:metal ion binding"/>
    <property type="evidence" value="ECO:0007669"/>
    <property type="project" value="UniProtKB-KW"/>
</dbReference>
<dbReference type="OrthoDB" id="288590at2759"/>
<name>A0A8K0X5I9_9PEZI</name>
<dbReference type="Gene3D" id="2.60.120.330">
    <property type="entry name" value="B-lactam Antibiotic, Isopenicillin N Synthase, Chain"/>
    <property type="match status" value="1"/>
</dbReference>
<dbReference type="EMBL" id="JAGPXD010000003">
    <property type="protein sequence ID" value="KAH7363523.1"/>
    <property type="molecule type" value="Genomic_DNA"/>
</dbReference>
<keyword evidence="2" id="KW-0560">Oxidoreductase</keyword>
<feature type="domain" description="Non-haem dioxygenase N-terminal" evidence="4">
    <location>
        <begin position="47"/>
        <end position="163"/>
    </location>
</feature>
<dbReference type="Proteomes" id="UP000813385">
    <property type="component" value="Unassembled WGS sequence"/>
</dbReference>
<evidence type="ECO:0000259" key="4">
    <source>
        <dbReference type="Pfam" id="PF14226"/>
    </source>
</evidence>
<keyword evidence="3" id="KW-0408">Iron</keyword>
<reference evidence="5" key="1">
    <citation type="journal article" date="2021" name="Nat. Commun.">
        <title>Genetic determinants of endophytism in the Arabidopsis root mycobiome.</title>
        <authorList>
            <person name="Mesny F."/>
            <person name="Miyauchi S."/>
            <person name="Thiergart T."/>
            <person name="Pickel B."/>
            <person name="Atanasova L."/>
            <person name="Karlsson M."/>
            <person name="Huettel B."/>
            <person name="Barry K.W."/>
            <person name="Haridas S."/>
            <person name="Chen C."/>
            <person name="Bauer D."/>
            <person name="Andreopoulos W."/>
            <person name="Pangilinan J."/>
            <person name="LaButti K."/>
            <person name="Riley R."/>
            <person name="Lipzen A."/>
            <person name="Clum A."/>
            <person name="Drula E."/>
            <person name="Henrissat B."/>
            <person name="Kohler A."/>
            <person name="Grigoriev I.V."/>
            <person name="Martin F.M."/>
            <person name="Hacquard S."/>
        </authorList>
    </citation>
    <scope>NUCLEOTIDE SEQUENCE</scope>
    <source>
        <strain evidence="5">MPI-CAGE-AT-0016</strain>
    </source>
</reference>
<dbReference type="AlphaFoldDB" id="A0A8K0X5I9"/>
<accession>A0A8K0X5I9</accession>
<evidence type="ECO:0000313" key="5">
    <source>
        <dbReference type="EMBL" id="KAH7363523.1"/>
    </source>
</evidence>
<dbReference type="InterPro" id="IPR026992">
    <property type="entry name" value="DIOX_N"/>
</dbReference>
<dbReference type="GO" id="GO:0051213">
    <property type="term" value="F:dioxygenase activity"/>
    <property type="evidence" value="ECO:0007669"/>
    <property type="project" value="UniProtKB-KW"/>
</dbReference>